<evidence type="ECO:0008006" key="4">
    <source>
        <dbReference type="Google" id="ProtNLM"/>
    </source>
</evidence>
<evidence type="ECO:0000256" key="1">
    <source>
        <dbReference type="SAM" id="MobiDB-lite"/>
    </source>
</evidence>
<feature type="region of interest" description="Disordered" evidence="1">
    <location>
        <begin position="138"/>
        <end position="173"/>
    </location>
</feature>
<dbReference type="EMBL" id="JBANRG010000093">
    <property type="protein sequence ID" value="KAK7436559.1"/>
    <property type="molecule type" value="Genomic_DNA"/>
</dbReference>
<reference evidence="2 3" key="1">
    <citation type="submission" date="2024-01" db="EMBL/GenBank/DDBJ databases">
        <title>A draft genome for the cacao thread blight pathogen Marasmiellus scandens.</title>
        <authorList>
            <person name="Baruah I.K."/>
            <person name="Leung J."/>
            <person name="Bukari Y."/>
            <person name="Amoako-Attah I."/>
            <person name="Meinhardt L.W."/>
            <person name="Bailey B.A."/>
            <person name="Cohen S.P."/>
        </authorList>
    </citation>
    <scope>NUCLEOTIDE SEQUENCE [LARGE SCALE GENOMIC DNA]</scope>
    <source>
        <strain evidence="2 3">GH-19</strain>
    </source>
</reference>
<proteinExistence type="predicted"/>
<organism evidence="2 3">
    <name type="scientific">Marasmiellus scandens</name>
    <dbReference type="NCBI Taxonomy" id="2682957"/>
    <lineage>
        <taxon>Eukaryota</taxon>
        <taxon>Fungi</taxon>
        <taxon>Dikarya</taxon>
        <taxon>Basidiomycota</taxon>
        <taxon>Agaricomycotina</taxon>
        <taxon>Agaricomycetes</taxon>
        <taxon>Agaricomycetidae</taxon>
        <taxon>Agaricales</taxon>
        <taxon>Marasmiineae</taxon>
        <taxon>Omphalotaceae</taxon>
        <taxon>Marasmiellus</taxon>
    </lineage>
</organism>
<evidence type="ECO:0000313" key="2">
    <source>
        <dbReference type="EMBL" id="KAK7436559.1"/>
    </source>
</evidence>
<dbReference type="Proteomes" id="UP001498398">
    <property type="component" value="Unassembled WGS sequence"/>
</dbReference>
<sequence length="270" mass="30533">MDAELEKDPFYFLRASNWNDINSLSLSSELDPYSALAIFEGFYDSLVSHCRYYRTHPNKSEPAQALALRAMVQQKFVHFVASYVRHKKHEEWYLDSSEEAKHKTTGLIWTPTSKLPGPERNRSCSLSDIPDEREECRELQVTHASSSGSSKLTDSGETNDESEVRQNTHEKHNSVYTLSKADVMLSTAFTSHALRPVSFDPLSSAKSRRRKYTYSEKVSLGVALATHYCLQKPPVMDDPTVLFHSGFIRLGKDIVEDVAYDVGSSDLLSN</sequence>
<evidence type="ECO:0000313" key="3">
    <source>
        <dbReference type="Proteomes" id="UP001498398"/>
    </source>
</evidence>
<protein>
    <recommendedName>
        <fullName evidence="4">RGS domain-containing protein</fullName>
    </recommendedName>
</protein>
<feature type="compositionally biased region" description="Basic and acidic residues" evidence="1">
    <location>
        <begin position="162"/>
        <end position="173"/>
    </location>
</feature>
<comment type="caution">
    <text evidence="2">The sequence shown here is derived from an EMBL/GenBank/DDBJ whole genome shotgun (WGS) entry which is preliminary data.</text>
</comment>
<accession>A0ABR1IRF1</accession>
<gene>
    <name evidence="2" type="ORF">VKT23_019113</name>
</gene>
<name>A0ABR1IRF1_9AGAR</name>
<feature type="region of interest" description="Disordered" evidence="1">
    <location>
        <begin position="109"/>
        <end position="128"/>
    </location>
</feature>
<keyword evidence="3" id="KW-1185">Reference proteome</keyword>